<feature type="transmembrane region" description="Helical" evidence="10">
    <location>
        <begin position="226"/>
        <end position="244"/>
    </location>
</feature>
<keyword evidence="4" id="KW-0997">Cell inner membrane</keyword>
<protein>
    <recommendedName>
        <fullName evidence="9">Prepilin leader peptidase/N-methyltransferase</fullName>
        <ecNumber evidence="9">2.1.1.-</ecNumber>
        <ecNumber evidence="9">3.4.23.43</ecNumber>
    </recommendedName>
</protein>
<name>A0A1N6F0T3_9SPHN</name>
<dbReference type="GO" id="GO:0004190">
    <property type="term" value="F:aspartic-type endopeptidase activity"/>
    <property type="evidence" value="ECO:0007669"/>
    <property type="project" value="UniProtKB-EC"/>
</dbReference>
<dbReference type="InterPro" id="IPR050882">
    <property type="entry name" value="Prepilin_peptidase/N-MTase"/>
</dbReference>
<feature type="transmembrane region" description="Helical" evidence="10">
    <location>
        <begin position="151"/>
        <end position="171"/>
    </location>
</feature>
<dbReference type="GO" id="GO:0005886">
    <property type="term" value="C:plasma membrane"/>
    <property type="evidence" value="ECO:0007669"/>
    <property type="project" value="UniProtKB-SubCell"/>
</dbReference>
<feature type="transmembrane region" description="Helical" evidence="10">
    <location>
        <begin position="127"/>
        <end position="144"/>
    </location>
</feature>
<keyword evidence="5 9" id="KW-0812">Transmembrane</keyword>
<evidence type="ECO:0000256" key="3">
    <source>
        <dbReference type="ARBA" id="ARBA00022475"/>
    </source>
</evidence>
<evidence type="ECO:0000256" key="5">
    <source>
        <dbReference type="ARBA" id="ARBA00022692"/>
    </source>
</evidence>
<evidence type="ECO:0000256" key="9">
    <source>
        <dbReference type="RuleBase" id="RU003794"/>
    </source>
</evidence>
<comment type="catalytic activity">
    <reaction evidence="9">
        <text>Typically cleaves a -Gly-|-Phe- bond to release an N-terminal, basic peptide of 5-8 residues from type IV prepilin, and then N-methylates the new N-terminal amino group, the methyl donor being S-adenosyl-L-methionine.</text>
        <dbReference type="EC" id="3.4.23.43"/>
    </reaction>
</comment>
<dbReference type="PANTHER" id="PTHR30487">
    <property type="entry name" value="TYPE 4 PREPILIN-LIKE PROTEINS LEADER PEPTIDE-PROCESSING ENZYME"/>
    <property type="match status" value="1"/>
</dbReference>
<feature type="domain" description="Prepilin type IV endopeptidase peptidase" evidence="11">
    <location>
        <begin position="105"/>
        <end position="210"/>
    </location>
</feature>
<keyword evidence="9" id="KW-0378">Hydrolase</keyword>
<keyword evidence="14" id="KW-1185">Reference proteome</keyword>
<accession>A0A1N6F0T3</accession>
<dbReference type="Proteomes" id="UP000185192">
    <property type="component" value="Unassembled WGS sequence"/>
</dbReference>
<dbReference type="GO" id="GO:0008168">
    <property type="term" value="F:methyltransferase activity"/>
    <property type="evidence" value="ECO:0007669"/>
    <property type="project" value="UniProtKB-KW"/>
</dbReference>
<feature type="transmembrane region" description="Helical" evidence="10">
    <location>
        <begin position="6"/>
        <end position="30"/>
    </location>
</feature>
<evidence type="ECO:0000313" key="13">
    <source>
        <dbReference type="EMBL" id="SIN88880.1"/>
    </source>
</evidence>
<comment type="function">
    <text evidence="9">Plays an essential role in type IV pili and type II pseudopili formation by proteolytically removing the leader sequence from substrate proteins and subsequently monomethylating the alpha-amino group of the newly exposed N-terminal phenylalanine.</text>
</comment>
<keyword evidence="9 13" id="KW-0808">Transferase</keyword>
<feature type="transmembrane region" description="Helical" evidence="10">
    <location>
        <begin position="191"/>
        <end position="214"/>
    </location>
</feature>
<dbReference type="InterPro" id="IPR000045">
    <property type="entry name" value="Prepilin_IV_endopep_pep"/>
</dbReference>
<keyword evidence="9" id="KW-0645">Protease</keyword>
<evidence type="ECO:0000256" key="10">
    <source>
        <dbReference type="SAM" id="Phobius"/>
    </source>
</evidence>
<keyword evidence="9" id="KW-0511">Multifunctional enzyme</keyword>
<dbReference type="PANTHER" id="PTHR30487:SF0">
    <property type="entry name" value="PREPILIN LEADER PEPTIDASE_N-METHYLTRANSFERASE-RELATED"/>
    <property type="match status" value="1"/>
</dbReference>
<dbReference type="Pfam" id="PF01478">
    <property type="entry name" value="Peptidase_A24"/>
    <property type="match status" value="1"/>
</dbReference>
<comment type="similarity">
    <text evidence="2 8">Belongs to the peptidase A24 family.</text>
</comment>
<dbReference type="STRING" id="1123272.SAMN02745824_2178"/>
<evidence type="ECO:0000256" key="7">
    <source>
        <dbReference type="ARBA" id="ARBA00023136"/>
    </source>
</evidence>
<dbReference type="OrthoDB" id="9789291at2"/>
<evidence type="ECO:0000313" key="14">
    <source>
        <dbReference type="Proteomes" id="UP000185192"/>
    </source>
</evidence>
<keyword evidence="3" id="KW-1003">Cell membrane</keyword>
<dbReference type="Gene3D" id="1.20.120.1220">
    <property type="match status" value="1"/>
</dbReference>
<dbReference type="RefSeq" id="WP_074206359.1">
    <property type="nucleotide sequence ID" value="NZ_FSQW01000002.1"/>
</dbReference>
<dbReference type="InterPro" id="IPR014032">
    <property type="entry name" value="Peptidase_A24A_bac"/>
</dbReference>
<dbReference type="Pfam" id="PF06750">
    <property type="entry name" value="A24_N_bact"/>
    <property type="match status" value="1"/>
</dbReference>
<dbReference type="InterPro" id="IPR010627">
    <property type="entry name" value="Prepilin_pept_A24_N"/>
</dbReference>
<gene>
    <name evidence="13" type="ORF">SAMN02745824_2178</name>
</gene>
<evidence type="ECO:0000256" key="8">
    <source>
        <dbReference type="RuleBase" id="RU003793"/>
    </source>
</evidence>
<reference evidence="14" key="1">
    <citation type="submission" date="2016-11" db="EMBL/GenBank/DDBJ databases">
        <authorList>
            <person name="Varghese N."/>
            <person name="Submissions S."/>
        </authorList>
    </citation>
    <scope>NUCLEOTIDE SEQUENCE [LARGE SCALE GENOMIC DNA]</scope>
    <source>
        <strain evidence="14">DSM 22363</strain>
    </source>
</reference>
<dbReference type="GO" id="GO:0006465">
    <property type="term" value="P:signal peptide processing"/>
    <property type="evidence" value="ECO:0007669"/>
    <property type="project" value="TreeGrafter"/>
</dbReference>
<evidence type="ECO:0000256" key="4">
    <source>
        <dbReference type="ARBA" id="ARBA00022519"/>
    </source>
</evidence>
<dbReference type="EC" id="3.4.23.43" evidence="9"/>
<evidence type="ECO:0000256" key="2">
    <source>
        <dbReference type="ARBA" id="ARBA00005801"/>
    </source>
</evidence>
<keyword evidence="7 10" id="KW-0472">Membrane</keyword>
<keyword evidence="6 10" id="KW-1133">Transmembrane helix</keyword>
<evidence type="ECO:0000259" key="11">
    <source>
        <dbReference type="Pfam" id="PF01478"/>
    </source>
</evidence>
<proteinExistence type="inferred from homology"/>
<organism evidence="13 14">
    <name type="scientific">Parasphingorhabdus marina DSM 22363</name>
    <dbReference type="NCBI Taxonomy" id="1123272"/>
    <lineage>
        <taxon>Bacteria</taxon>
        <taxon>Pseudomonadati</taxon>
        <taxon>Pseudomonadota</taxon>
        <taxon>Alphaproteobacteria</taxon>
        <taxon>Sphingomonadales</taxon>
        <taxon>Sphingomonadaceae</taxon>
        <taxon>Parasphingorhabdus</taxon>
    </lineage>
</organism>
<evidence type="ECO:0000256" key="1">
    <source>
        <dbReference type="ARBA" id="ARBA00004429"/>
    </source>
</evidence>
<sequence length="259" mass="27397">MSLLFYPVAGAIFGLIIGSFLATVLVRWPAGESALGGRSRCDQCQSSLSARELIPVVSYILQSGKCRACRHKIAPEHPAMELTAAMIGALAFAQAPGVEGLLGALLGWQLLLLAALDVKHQWLPDRLTYLLIISGLLGGLLAGSPLMADRAIGAVTGFAVFWVVRLLYFRAREQEGLGQGDAKLLAGIGAWLGWMALPMVVLLACIIGLAGVFLSRLRGQAVAADTALPFGSYLAVAAFPLWLITTEIPVSALAEIFTL</sequence>
<feature type="domain" description="Prepilin peptidase A24 N-terminal" evidence="12">
    <location>
        <begin position="12"/>
        <end position="93"/>
    </location>
</feature>
<evidence type="ECO:0000259" key="12">
    <source>
        <dbReference type="Pfam" id="PF06750"/>
    </source>
</evidence>
<keyword evidence="9 13" id="KW-0489">Methyltransferase</keyword>
<dbReference type="GO" id="GO:0032259">
    <property type="term" value="P:methylation"/>
    <property type="evidence" value="ECO:0007669"/>
    <property type="project" value="UniProtKB-KW"/>
</dbReference>
<dbReference type="EC" id="2.1.1.-" evidence="9"/>
<comment type="subcellular location">
    <subcellularLocation>
        <location evidence="1">Cell inner membrane</location>
        <topology evidence="1">Multi-pass membrane protein</topology>
    </subcellularLocation>
    <subcellularLocation>
        <location evidence="9">Cell membrane</location>
        <topology evidence="9">Multi-pass membrane protein</topology>
    </subcellularLocation>
</comment>
<dbReference type="AlphaFoldDB" id="A0A1N6F0T3"/>
<dbReference type="EMBL" id="FSQW01000002">
    <property type="protein sequence ID" value="SIN88880.1"/>
    <property type="molecule type" value="Genomic_DNA"/>
</dbReference>
<dbReference type="PRINTS" id="PR00864">
    <property type="entry name" value="PREPILNPTASE"/>
</dbReference>
<feature type="transmembrane region" description="Helical" evidence="10">
    <location>
        <begin position="82"/>
        <end position="107"/>
    </location>
</feature>
<evidence type="ECO:0000256" key="6">
    <source>
        <dbReference type="ARBA" id="ARBA00022989"/>
    </source>
</evidence>